<reference evidence="2 3" key="1">
    <citation type="submission" date="2016-10" db="EMBL/GenBank/DDBJ databases">
        <authorList>
            <person name="de Groot N.N."/>
        </authorList>
    </citation>
    <scope>NUCLEOTIDE SEQUENCE [LARGE SCALE GENOMIC DNA]</scope>
    <source>
        <strain>GEY</strain>
        <strain evidence="3">DSM 9560</strain>
    </source>
</reference>
<dbReference type="InterPro" id="IPR038717">
    <property type="entry name" value="Tc1-like_DDE_dom"/>
</dbReference>
<gene>
    <name evidence="2" type="ORF">SAMN04488541_10241</name>
</gene>
<accession>A0A1I2HKW4</accession>
<dbReference type="InterPro" id="IPR036397">
    <property type="entry name" value="RNaseH_sf"/>
</dbReference>
<keyword evidence="2" id="KW-0255">Endonuclease</keyword>
<dbReference type="EMBL" id="FONY01000024">
    <property type="protein sequence ID" value="SFF29041.1"/>
    <property type="molecule type" value="Genomic_DNA"/>
</dbReference>
<evidence type="ECO:0000259" key="1">
    <source>
        <dbReference type="Pfam" id="PF13358"/>
    </source>
</evidence>
<dbReference type="AlphaFoldDB" id="A0A1I2HKW4"/>
<evidence type="ECO:0000313" key="2">
    <source>
        <dbReference type="EMBL" id="SFF29041.1"/>
    </source>
</evidence>
<dbReference type="InterPro" id="IPR012337">
    <property type="entry name" value="RNaseH-like_sf"/>
</dbReference>
<proteinExistence type="predicted"/>
<sequence>WKLYEQLQACHPDKEKIYVICDNARYYKNKHLQEKLASSRIKQLFLPAYSPNLNLIERLWKFMRKKVIDTCFYRKFQDFKEKVCEFFTHIAQYKQELETLISWNFHIPKTKTNFY</sequence>
<keyword evidence="2" id="KW-0540">Nuclease</keyword>
<dbReference type="STRING" id="1003.SAMN04488541_10241"/>
<protein>
    <submittedName>
        <fullName evidence="2">DDE superfamily endonuclease</fullName>
    </submittedName>
</protein>
<evidence type="ECO:0000313" key="3">
    <source>
        <dbReference type="Proteomes" id="UP000199513"/>
    </source>
</evidence>
<keyword evidence="3" id="KW-1185">Reference proteome</keyword>
<dbReference type="GO" id="GO:0004519">
    <property type="term" value="F:endonuclease activity"/>
    <property type="evidence" value="ECO:0007669"/>
    <property type="project" value="UniProtKB-KW"/>
</dbReference>
<dbReference type="Gene3D" id="3.30.420.10">
    <property type="entry name" value="Ribonuclease H-like superfamily/Ribonuclease H"/>
    <property type="match status" value="1"/>
</dbReference>
<dbReference type="SUPFAM" id="SSF53098">
    <property type="entry name" value="Ribonuclease H-like"/>
    <property type="match status" value="1"/>
</dbReference>
<dbReference type="Pfam" id="PF13358">
    <property type="entry name" value="DDE_3"/>
    <property type="match status" value="1"/>
</dbReference>
<organism evidence="2 3">
    <name type="scientific">Thermoflexibacter ruber</name>
    <dbReference type="NCBI Taxonomy" id="1003"/>
    <lineage>
        <taxon>Bacteria</taxon>
        <taxon>Pseudomonadati</taxon>
        <taxon>Bacteroidota</taxon>
        <taxon>Cytophagia</taxon>
        <taxon>Cytophagales</taxon>
        <taxon>Thermoflexibacteraceae</taxon>
        <taxon>Thermoflexibacter</taxon>
    </lineage>
</organism>
<name>A0A1I2HKW4_9BACT</name>
<dbReference type="RefSeq" id="WP_177217383.1">
    <property type="nucleotide sequence ID" value="NZ_FONY01000024.1"/>
</dbReference>
<dbReference type="GO" id="GO:0003676">
    <property type="term" value="F:nucleic acid binding"/>
    <property type="evidence" value="ECO:0007669"/>
    <property type="project" value="InterPro"/>
</dbReference>
<feature type="domain" description="Tc1-like transposase DDE" evidence="1">
    <location>
        <begin position="5"/>
        <end position="78"/>
    </location>
</feature>
<dbReference type="Proteomes" id="UP000199513">
    <property type="component" value="Unassembled WGS sequence"/>
</dbReference>
<keyword evidence="2" id="KW-0378">Hydrolase</keyword>
<feature type="non-terminal residue" evidence="2">
    <location>
        <position position="1"/>
    </location>
</feature>